<dbReference type="HAMAP" id="MF_00563">
    <property type="entry name" value="AdoHcyase"/>
    <property type="match status" value="1"/>
</dbReference>
<reference evidence="15" key="1">
    <citation type="submission" date="2017-01" db="EMBL/GenBank/DDBJ databases">
        <authorList>
            <person name="Wang Y."/>
            <person name="White M."/>
            <person name="Kvist S."/>
            <person name="Moncalvo J.-M."/>
        </authorList>
    </citation>
    <scope>NUCLEOTIDE SEQUENCE [LARGE SCALE GENOMIC DNA]</scope>
    <source>
        <strain evidence="15">COL-18-3</strain>
    </source>
</reference>
<evidence type="ECO:0000256" key="9">
    <source>
        <dbReference type="PIRSR" id="PIRSR001109-1"/>
    </source>
</evidence>
<evidence type="ECO:0000256" key="5">
    <source>
        <dbReference type="ARBA" id="ARBA00022801"/>
    </source>
</evidence>
<dbReference type="Pfam" id="PF05221">
    <property type="entry name" value="AdoHcyase"/>
    <property type="match status" value="1"/>
</dbReference>
<comment type="pathway">
    <text evidence="2 11">Amino-acid biosynthesis; L-homocysteine biosynthesis; L-homocysteine from S-adenosyl-L-homocysteine: step 1/1.</text>
</comment>
<dbReference type="PROSITE" id="PS00738">
    <property type="entry name" value="ADOHCYASE_1"/>
    <property type="match status" value="1"/>
</dbReference>
<evidence type="ECO:0000256" key="1">
    <source>
        <dbReference type="ARBA" id="ARBA00002639"/>
    </source>
</evidence>
<dbReference type="InterPro" id="IPR036291">
    <property type="entry name" value="NAD(P)-bd_dom_sf"/>
</dbReference>
<keyword evidence="5 11" id="KW-0378">Hydrolase</keyword>
<evidence type="ECO:0000256" key="2">
    <source>
        <dbReference type="ARBA" id="ARBA00005195"/>
    </source>
</evidence>
<evidence type="ECO:0000313" key="14">
    <source>
        <dbReference type="EMBL" id="OMH85428.1"/>
    </source>
</evidence>
<feature type="binding site" evidence="9">
    <location>
        <position position="186"/>
    </location>
    <ligand>
        <name>substrate</name>
    </ligand>
</feature>
<keyword evidence="4 11" id="KW-0554">One-carbon metabolism</keyword>
<sequence>MTRSFKVADINLAEWGRKDIQLSENEMPGLLKIREKYGPLQPLKGARIAGCLHMTIQTAVLIETLVALGAEVAWSSSNIFSTQDHAAAAIAAAGIPVFAWKGETEEEFLWCIEQTLHCFEGGKPLNMIVDDGSELTNFIHDKYPELLQGTRGVSEETTTGIHSLIHRVKNETLKIPAMNVNDSVTKSKFDNLYGCRESLIDGIKRATDVMIAGKIAVVAGYGDVGKGCADSLRNMGANVWVTEIDPINALQAAMQGYKVTIMEEACMVGNIFVTTTGNRDIIVGKHMEQMPEDAIVCNIGHFDVEIDVGWLEANAASKDRIKEGVDRYKLKNGRHVVLLAEGRLVNLGCATGHPSFVMSCSFSNQALAQLSLWTEPEKYTPGLYNLPKERDEEVAAMHLEKLGVKLTKLTQAQSEYLGINPEGPFKPDTYRY</sequence>
<dbReference type="NCBIfam" id="NF004005">
    <property type="entry name" value="PRK05476.2-3"/>
    <property type="match status" value="1"/>
</dbReference>
<evidence type="ECO:0000256" key="6">
    <source>
        <dbReference type="ARBA" id="ARBA00023027"/>
    </source>
</evidence>
<dbReference type="UniPathway" id="UPA00314">
    <property type="reaction ID" value="UER00076"/>
</dbReference>
<name>A0A1R1PWT7_ZANCU</name>
<evidence type="ECO:0000256" key="8">
    <source>
        <dbReference type="ARBA" id="ARBA00048858"/>
    </source>
</evidence>
<feature type="binding site" evidence="9">
    <location>
        <position position="131"/>
    </location>
    <ligand>
        <name>substrate</name>
    </ligand>
</feature>
<evidence type="ECO:0000313" key="15">
    <source>
        <dbReference type="Proteomes" id="UP000188320"/>
    </source>
</evidence>
<dbReference type="GO" id="GO:0006730">
    <property type="term" value="P:one-carbon metabolic process"/>
    <property type="evidence" value="ECO:0007669"/>
    <property type="project" value="UniProtKB-KW"/>
</dbReference>
<feature type="binding site" evidence="10">
    <location>
        <position position="353"/>
    </location>
    <ligand>
        <name>NAD(+)</name>
        <dbReference type="ChEBI" id="CHEBI:57540"/>
    </ligand>
</feature>
<feature type="binding site" evidence="10">
    <location>
        <position position="248"/>
    </location>
    <ligand>
        <name>NAD(+)</name>
        <dbReference type="ChEBI" id="CHEBI:57540"/>
    </ligand>
</feature>
<dbReference type="InterPro" id="IPR042172">
    <property type="entry name" value="Adenosylhomocyst_ase-like_sf"/>
</dbReference>
<keyword evidence="15" id="KW-1185">Reference proteome</keyword>
<dbReference type="FunFam" id="3.40.50.720:FF:000004">
    <property type="entry name" value="Adenosylhomocysteinase"/>
    <property type="match status" value="1"/>
</dbReference>
<feature type="binding site" evidence="10">
    <location>
        <begin position="222"/>
        <end position="227"/>
    </location>
    <ligand>
        <name>NAD(+)</name>
        <dbReference type="ChEBI" id="CHEBI:57540"/>
    </ligand>
</feature>
<feature type="binding site" evidence="9">
    <location>
        <position position="55"/>
    </location>
    <ligand>
        <name>substrate</name>
    </ligand>
</feature>
<evidence type="ECO:0000259" key="13">
    <source>
        <dbReference type="SMART" id="SM00997"/>
    </source>
</evidence>
<feature type="domain" description="S-adenosyl-L-homocysteine hydrolase NAD binding" evidence="13">
    <location>
        <begin position="191"/>
        <end position="352"/>
    </location>
</feature>
<evidence type="ECO:0000256" key="10">
    <source>
        <dbReference type="PIRSR" id="PIRSR001109-2"/>
    </source>
</evidence>
<comment type="cofactor">
    <cofactor evidence="10 11">
        <name>NAD(+)</name>
        <dbReference type="ChEBI" id="CHEBI:57540"/>
    </cofactor>
    <text evidence="10 11">Binds 1 NAD(+) per subunit.</text>
</comment>
<dbReference type="SUPFAM" id="SSF52283">
    <property type="entry name" value="Formate/glycerate dehydrogenase catalytic domain-like"/>
    <property type="match status" value="1"/>
</dbReference>
<dbReference type="FunFam" id="3.40.50.1480:FF:000004">
    <property type="entry name" value="Adenosylhomocysteinase"/>
    <property type="match status" value="1"/>
</dbReference>
<dbReference type="EMBL" id="LSSK01000082">
    <property type="protein sequence ID" value="OMH85428.1"/>
    <property type="molecule type" value="Genomic_DNA"/>
</dbReference>
<accession>A0A1R1PWT7</accession>
<dbReference type="GO" id="GO:0033353">
    <property type="term" value="P:S-adenosylmethionine cycle"/>
    <property type="evidence" value="ECO:0007669"/>
    <property type="project" value="TreeGrafter"/>
</dbReference>
<dbReference type="NCBIfam" id="TIGR00936">
    <property type="entry name" value="ahcY"/>
    <property type="match status" value="1"/>
</dbReference>
<feature type="binding site" evidence="10">
    <location>
        <begin position="299"/>
        <end position="301"/>
    </location>
    <ligand>
        <name>NAD(+)</name>
        <dbReference type="ChEBI" id="CHEBI:57540"/>
    </ligand>
</feature>
<dbReference type="CDD" id="cd00401">
    <property type="entry name" value="SAHH"/>
    <property type="match status" value="1"/>
</dbReference>
<dbReference type="InterPro" id="IPR020082">
    <property type="entry name" value="S-Ado-L-homoCys_hydrolase_CS"/>
</dbReference>
<feature type="binding site" evidence="9">
    <location>
        <position position="156"/>
    </location>
    <ligand>
        <name>substrate</name>
    </ligand>
</feature>
<evidence type="ECO:0000256" key="12">
    <source>
        <dbReference type="RuleBase" id="RU004166"/>
    </source>
</evidence>
<comment type="function">
    <text evidence="1">Adenosylhomocysteine is a competitive inhibitor of S-adenosyl-L-methionine-dependent methyl transferase reactions; therefore adenosylhomocysteinase may play a key role in the control of methylations via regulation of the intracellular concentration of adenosylhomocysteine.</text>
</comment>
<dbReference type="OrthoDB" id="10007170at2759"/>
<feature type="binding site" evidence="9">
    <location>
        <position position="190"/>
    </location>
    <ligand>
        <name>substrate</name>
    </ligand>
</feature>
<dbReference type="InterPro" id="IPR000043">
    <property type="entry name" value="Adenosylhomocysteinase-like"/>
</dbReference>
<comment type="similarity">
    <text evidence="3 12">Belongs to the adenosylhomocysteinase family.</text>
</comment>
<feature type="binding site" evidence="10">
    <location>
        <position position="346"/>
    </location>
    <ligand>
        <name>NAD(+)</name>
        <dbReference type="ChEBI" id="CHEBI:57540"/>
    </ligand>
</feature>
<dbReference type="Pfam" id="PF00670">
    <property type="entry name" value="AdoHcyase_NAD"/>
    <property type="match status" value="1"/>
</dbReference>
<dbReference type="PANTHER" id="PTHR23420:SF0">
    <property type="entry name" value="ADENOSYLHOMOCYSTEINASE"/>
    <property type="match status" value="1"/>
</dbReference>
<dbReference type="GO" id="GO:0004013">
    <property type="term" value="F:adenosylhomocysteinase activity"/>
    <property type="evidence" value="ECO:0007669"/>
    <property type="project" value="UniProtKB-EC"/>
</dbReference>
<dbReference type="InterPro" id="IPR015878">
    <property type="entry name" value="Ado_hCys_hydrolase_NAD-bd"/>
</dbReference>
<evidence type="ECO:0000256" key="3">
    <source>
        <dbReference type="ARBA" id="ARBA00007122"/>
    </source>
</evidence>
<evidence type="ECO:0000256" key="7">
    <source>
        <dbReference type="ARBA" id="ARBA00034527"/>
    </source>
</evidence>
<dbReference type="SMART" id="SM00996">
    <property type="entry name" value="AdoHcyase"/>
    <property type="match status" value="1"/>
</dbReference>
<dbReference type="Proteomes" id="UP000188320">
    <property type="component" value="Unassembled WGS sequence"/>
</dbReference>
<dbReference type="PROSITE" id="PS00739">
    <property type="entry name" value="ADOHCYASE_2"/>
    <property type="match status" value="1"/>
</dbReference>
<evidence type="ECO:0000256" key="11">
    <source>
        <dbReference type="RuleBase" id="RU000548"/>
    </source>
</evidence>
<dbReference type="PANTHER" id="PTHR23420">
    <property type="entry name" value="ADENOSYLHOMOCYSTEINASE"/>
    <property type="match status" value="1"/>
</dbReference>
<dbReference type="SUPFAM" id="SSF51735">
    <property type="entry name" value="NAD(P)-binding Rossmann-fold domains"/>
    <property type="match status" value="1"/>
</dbReference>
<comment type="catalytic activity">
    <reaction evidence="8 11">
        <text>S-adenosyl-L-homocysteine + H2O = L-homocysteine + adenosine</text>
        <dbReference type="Rhea" id="RHEA:21708"/>
        <dbReference type="ChEBI" id="CHEBI:15377"/>
        <dbReference type="ChEBI" id="CHEBI:16335"/>
        <dbReference type="ChEBI" id="CHEBI:57856"/>
        <dbReference type="ChEBI" id="CHEBI:58199"/>
        <dbReference type="EC" id="3.13.2.1"/>
    </reaction>
</comment>
<keyword evidence="6 10" id="KW-0520">NAD</keyword>
<dbReference type="Gene3D" id="3.40.50.1480">
    <property type="entry name" value="Adenosylhomocysteinase-like"/>
    <property type="match status" value="1"/>
</dbReference>
<dbReference type="EC" id="3.13.2.1" evidence="7 11"/>
<dbReference type="Gene3D" id="3.40.50.720">
    <property type="entry name" value="NAD(P)-binding Rossmann-like Domain"/>
    <property type="match status" value="1"/>
</dbReference>
<dbReference type="AlphaFoldDB" id="A0A1R1PWT7"/>
<proteinExistence type="inferred from homology"/>
<dbReference type="GO" id="GO:0005829">
    <property type="term" value="C:cytosol"/>
    <property type="evidence" value="ECO:0007669"/>
    <property type="project" value="TreeGrafter"/>
</dbReference>
<protein>
    <recommendedName>
        <fullName evidence="7 11">Adenosylhomocysteinase</fullName>
        <ecNumber evidence="7 11">3.13.2.1</ecNumber>
    </recommendedName>
</protein>
<gene>
    <name evidence="14" type="ORF">AX774_g1019</name>
</gene>
<comment type="caution">
    <text evidence="14">The sequence shown here is derived from an EMBL/GenBank/DDBJ whole genome shotgun (WGS) entry which is preliminary data.</text>
</comment>
<feature type="binding site" evidence="10">
    <location>
        <begin position="157"/>
        <end position="159"/>
    </location>
    <ligand>
        <name>NAD(+)</name>
        <dbReference type="ChEBI" id="CHEBI:57540"/>
    </ligand>
</feature>
<feature type="binding site" evidence="10">
    <location>
        <position position="243"/>
    </location>
    <ligand>
        <name>NAD(+)</name>
        <dbReference type="ChEBI" id="CHEBI:57540"/>
    </ligand>
</feature>
<dbReference type="SMART" id="SM00997">
    <property type="entry name" value="AdoHcyase_NAD"/>
    <property type="match status" value="1"/>
</dbReference>
<dbReference type="PIRSF" id="PIRSF001109">
    <property type="entry name" value="Ad_hcy_hydrolase"/>
    <property type="match status" value="1"/>
</dbReference>
<evidence type="ECO:0000256" key="4">
    <source>
        <dbReference type="ARBA" id="ARBA00022563"/>
    </source>
</evidence>
<organism evidence="14 15">
    <name type="scientific">Zancudomyces culisetae</name>
    <name type="common">Gut fungus</name>
    <name type="synonym">Smittium culisetae</name>
    <dbReference type="NCBI Taxonomy" id="1213189"/>
    <lineage>
        <taxon>Eukaryota</taxon>
        <taxon>Fungi</taxon>
        <taxon>Fungi incertae sedis</taxon>
        <taxon>Zoopagomycota</taxon>
        <taxon>Kickxellomycotina</taxon>
        <taxon>Harpellomycetes</taxon>
        <taxon>Harpellales</taxon>
        <taxon>Legeriomycetaceae</taxon>
        <taxon>Zancudomyces</taxon>
    </lineage>
</organism>